<evidence type="ECO:0000313" key="1">
    <source>
        <dbReference type="EMBL" id="CAD7228309.1"/>
    </source>
</evidence>
<protein>
    <submittedName>
        <fullName evidence="1">Uncharacterized protein</fullName>
    </submittedName>
</protein>
<dbReference type="OrthoDB" id="1924787at2759"/>
<name>A0A7R8WC83_9CRUS</name>
<organism evidence="1">
    <name type="scientific">Cyprideis torosa</name>
    <dbReference type="NCBI Taxonomy" id="163714"/>
    <lineage>
        <taxon>Eukaryota</taxon>
        <taxon>Metazoa</taxon>
        <taxon>Ecdysozoa</taxon>
        <taxon>Arthropoda</taxon>
        <taxon>Crustacea</taxon>
        <taxon>Oligostraca</taxon>
        <taxon>Ostracoda</taxon>
        <taxon>Podocopa</taxon>
        <taxon>Podocopida</taxon>
        <taxon>Cytherocopina</taxon>
        <taxon>Cytheroidea</taxon>
        <taxon>Cytherideidae</taxon>
        <taxon>Cyprideis</taxon>
    </lineage>
</organism>
<dbReference type="InterPro" id="IPR040911">
    <property type="entry name" value="Exostosin_GT47"/>
</dbReference>
<dbReference type="AlphaFoldDB" id="A0A7R8WC83"/>
<reference evidence="1" key="1">
    <citation type="submission" date="2020-11" db="EMBL/GenBank/DDBJ databases">
        <authorList>
            <person name="Tran Van P."/>
        </authorList>
    </citation>
    <scope>NUCLEOTIDE SEQUENCE</scope>
</reference>
<dbReference type="Pfam" id="PF03016">
    <property type="entry name" value="Exostosin_GT47"/>
    <property type="match status" value="1"/>
</dbReference>
<dbReference type="EMBL" id="OB661474">
    <property type="protein sequence ID" value="CAD7228309.1"/>
    <property type="molecule type" value="Genomic_DNA"/>
</dbReference>
<accession>A0A7R8WC83</accession>
<sequence length="297" mass="33889">MKYHSRCFLLAFSTACFILLREALRWYNSWHGGGHDEVVVVEAAPSFLEDDELRELLGVQPSSSGLNPGFCSMDRCFDFARCRDPSKKLRIHVYPEASLASRQSVLFRRIVRIIQHSDFHTSDPAQACLFLLNLDTLDRDVLSGNFVPSIPSKIAAIPEWNGGQNHLLFNLYAGTWPDYREELGFDTGKAILVRASPSVSTFREGFDISFPLIHKEHRDRGRQPGKVTGFKVPGLKKYKIGFKGKRYTFGIGSETRNRLMHLHNGKDVVLVTTCRHGKSWEENKDDHCDKDEELFNR</sequence>
<gene>
    <name evidence="1" type="ORF">CTOB1V02_LOCUS6196</name>
</gene>
<proteinExistence type="predicted"/>